<evidence type="ECO:0000313" key="7">
    <source>
        <dbReference type="Proteomes" id="UP000799438"/>
    </source>
</evidence>
<dbReference type="EMBL" id="ML995536">
    <property type="protein sequence ID" value="KAF2136060.1"/>
    <property type="molecule type" value="Genomic_DNA"/>
</dbReference>
<gene>
    <name evidence="6" type="ORF">K452DRAFT_280562</name>
</gene>
<dbReference type="GO" id="GO:0006351">
    <property type="term" value="P:DNA-templated transcription"/>
    <property type="evidence" value="ECO:0007669"/>
    <property type="project" value="InterPro"/>
</dbReference>
<dbReference type="AlphaFoldDB" id="A0A6A6AWG6"/>
<dbReference type="InterPro" id="IPR036864">
    <property type="entry name" value="Zn2-C6_fun-type_DNA-bd_sf"/>
</dbReference>
<dbReference type="SUPFAM" id="SSF57701">
    <property type="entry name" value="Zn2/Cys6 DNA-binding domain"/>
    <property type="match status" value="1"/>
</dbReference>
<sequence length="726" mass="78716">MTPQLSCTLCRDRKVKCDKNEPCTNCVAAGVTCVPIHRLRLPRGRHAHRSSAAVHVHHTHTTSTTTLDNHLSSRIHRLETLVQGLAKPDDAPDAAPAQAKAPSRAPQQPSQFWADLVHGIRELRGLVDVAEATDPPQIDAGLTILGFGGPSHRPSAPTVQAYRDKLCQVYLRQVDPIIKLLHRPSLTNWMLHGLPYLNYPPGHPSLEALGSAVCFSAASSMTENQCWTMFHTSRAGVVADCRRTCEAAIERSGLLATRDMTLLQAFVLYLASSISMVARRCEDRTRAVWTLLALAVRIAKSLFLYLDPDKSNGRSETFFEQQMRKRLWLTICLLDLQTSFGQASEPLIGLEEAVSTLALPSHVNDDDFGPETTLPVADKEDLTDTTFALVTYHAQLAGRLLNFGGHDDKIRQAHARRFESAALKLLHFCDPESSPYAWLTWHGTHCLVAGARLSALRPLQRPRSHSAATIQSARPSSISSSTESPASLLRLTLQALTKAHLIHTCPRGEPFRWYVTLPWHALAIALAEAYVLAGDAAGTSLVRAAWPLLQASYAHIVARHPTKGLRGPLEGLVNRVEERLAEGRDIGSNRLSADDLLSGTWSAGSEGIEGIFGTTAAAAAAAAPVTTSVQTTSQQHQQIWSPPSPLPDLALGSAFSSTSQAPLVPPTSGLLTAEPALLPAAQQEPMVDDGKDVSWQALDDFLVSMTSLDEGADADMFFFDGGLSGY</sequence>
<dbReference type="SMART" id="SM00066">
    <property type="entry name" value="GAL4"/>
    <property type="match status" value="1"/>
</dbReference>
<feature type="non-terminal residue" evidence="6">
    <location>
        <position position="1"/>
    </location>
</feature>
<dbReference type="OrthoDB" id="424974at2759"/>
<dbReference type="PROSITE" id="PS50048">
    <property type="entry name" value="ZN2_CY6_FUNGAL_2"/>
    <property type="match status" value="1"/>
</dbReference>
<evidence type="ECO:0000313" key="6">
    <source>
        <dbReference type="EMBL" id="KAF2136060.1"/>
    </source>
</evidence>
<dbReference type="GO" id="GO:0000981">
    <property type="term" value="F:DNA-binding transcription factor activity, RNA polymerase II-specific"/>
    <property type="evidence" value="ECO:0007669"/>
    <property type="project" value="InterPro"/>
</dbReference>
<dbReference type="CDD" id="cd00067">
    <property type="entry name" value="GAL4"/>
    <property type="match status" value="1"/>
</dbReference>
<dbReference type="GO" id="GO:0008270">
    <property type="term" value="F:zinc ion binding"/>
    <property type="evidence" value="ECO:0007669"/>
    <property type="project" value="InterPro"/>
</dbReference>
<evidence type="ECO:0000259" key="5">
    <source>
        <dbReference type="PROSITE" id="PS50048"/>
    </source>
</evidence>
<feature type="region of interest" description="Disordered" evidence="4">
    <location>
        <begin position="87"/>
        <end position="108"/>
    </location>
</feature>
<dbReference type="RefSeq" id="XP_033391778.1">
    <property type="nucleotide sequence ID" value="XM_033539460.1"/>
</dbReference>
<dbReference type="SMART" id="SM00906">
    <property type="entry name" value="Fungal_trans"/>
    <property type="match status" value="1"/>
</dbReference>
<evidence type="ECO:0000256" key="1">
    <source>
        <dbReference type="ARBA" id="ARBA00004123"/>
    </source>
</evidence>
<keyword evidence="2" id="KW-0479">Metal-binding</keyword>
<dbReference type="GO" id="GO:0003677">
    <property type="term" value="F:DNA binding"/>
    <property type="evidence" value="ECO:0007669"/>
    <property type="project" value="InterPro"/>
</dbReference>
<dbReference type="Gene3D" id="4.10.240.10">
    <property type="entry name" value="Zn(2)-C6 fungal-type DNA-binding domain"/>
    <property type="match status" value="1"/>
</dbReference>
<dbReference type="Proteomes" id="UP000799438">
    <property type="component" value="Unassembled WGS sequence"/>
</dbReference>
<feature type="compositionally biased region" description="Low complexity" evidence="4">
    <location>
        <begin position="93"/>
        <end position="108"/>
    </location>
</feature>
<keyword evidence="3" id="KW-0539">Nucleus</keyword>
<proteinExistence type="predicted"/>
<dbReference type="Pfam" id="PF00172">
    <property type="entry name" value="Zn_clus"/>
    <property type="match status" value="1"/>
</dbReference>
<evidence type="ECO:0000256" key="3">
    <source>
        <dbReference type="ARBA" id="ARBA00023242"/>
    </source>
</evidence>
<reference evidence="6" key="1">
    <citation type="journal article" date="2020" name="Stud. Mycol.">
        <title>101 Dothideomycetes genomes: a test case for predicting lifestyles and emergence of pathogens.</title>
        <authorList>
            <person name="Haridas S."/>
            <person name="Albert R."/>
            <person name="Binder M."/>
            <person name="Bloem J."/>
            <person name="Labutti K."/>
            <person name="Salamov A."/>
            <person name="Andreopoulos B."/>
            <person name="Baker S."/>
            <person name="Barry K."/>
            <person name="Bills G."/>
            <person name="Bluhm B."/>
            <person name="Cannon C."/>
            <person name="Castanera R."/>
            <person name="Culley D."/>
            <person name="Daum C."/>
            <person name="Ezra D."/>
            <person name="Gonzalez J."/>
            <person name="Henrissat B."/>
            <person name="Kuo A."/>
            <person name="Liang C."/>
            <person name="Lipzen A."/>
            <person name="Lutzoni F."/>
            <person name="Magnuson J."/>
            <person name="Mondo S."/>
            <person name="Nolan M."/>
            <person name="Ohm R."/>
            <person name="Pangilinan J."/>
            <person name="Park H.-J."/>
            <person name="Ramirez L."/>
            <person name="Alfaro M."/>
            <person name="Sun H."/>
            <person name="Tritt A."/>
            <person name="Yoshinaga Y."/>
            <person name="Zwiers L.-H."/>
            <person name="Turgeon B."/>
            <person name="Goodwin S."/>
            <person name="Spatafora J."/>
            <person name="Crous P."/>
            <person name="Grigoriev I."/>
        </authorList>
    </citation>
    <scope>NUCLEOTIDE SEQUENCE</scope>
    <source>
        <strain evidence="6">CBS 121167</strain>
    </source>
</reference>
<dbReference type="PANTHER" id="PTHR31001:SF50">
    <property type="entry name" value="ZN(II)2CYS6 TRANSCRIPTION FACTOR (EUROFUNG)"/>
    <property type="match status" value="1"/>
</dbReference>
<comment type="subcellular location">
    <subcellularLocation>
        <location evidence="1">Nucleus</location>
    </subcellularLocation>
</comment>
<dbReference type="Pfam" id="PF04082">
    <property type="entry name" value="Fungal_trans"/>
    <property type="match status" value="1"/>
</dbReference>
<accession>A0A6A6AWG6</accession>
<dbReference type="InterPro" id="IPR050613">
    <property type="entry name" value="Sec_Metabolite_Reg"/>
</dbReference>
<feature type="domain" description="Zn(2)-C6 fungal-type" evidence="5">
    <location>
        <begin position="6"/>
        <end position="34"/>
    </location>
</feature>
<dbReference type="InterPro" id="IPR007219">
    <property type="entry name" value="XnlR_reg_dom"/>
</dbReference>
<dbReference type="GeneID" id="54296956"/>
<dbReference type="InterPro" id="IPR001138">
    <property type="entry name" value="Zn2Cys6_DnaBD"/>
</dbReference>
<protein>
    <recommendedName>
        <fullName evidence="5">Zn(2)-C6 fungal-type domain-containing protein</fullName>
    </recommendedName>
</protein>
<dbReference type="PROSITE" id="PS00463">
    <property type="entry name" value="ZN2_CY6_FUNGAL_1"/>
    <property type="match status" value="1"/>
</dbReference>
<name>A0A6A6AWG6_9PEZI</name>
<dbReference type="CDD" id="cd12148">
    <property type="entry name" value="fungal_TF_MHR"/>
    <property type="match status" value="1"/>
</dbReference>
<evidence type="ECO:0000256" key="4">
    <source>
        <dbReference type="SAM" id="MobiDB-lite"/>
    </source>
</evidence>
<dbReference type="GO" id="GO:0005634">
    <property type="term" value="C:nucleus"/>
    <property type="evidence" value="ECO:0007669"/>
    <property type="project" value="UniProtKB-SubCell"/>
</dbReference>
<keyword evidence="7" id="KW-1185">Reference proteome</keyword>
<organism evidence="6 7">
    <name type="scientific">Aplosporella prunicola CBS 121167</name>
    <dbReference type="NCBI Taxonomy" id="1176127"/>
    <lineage>
        <taxon>Eukaryota</taxon>
        <taxon>Fungi</taxon>
        <taxon>Dikarya</taxon>
        <taxon>Ascomycota</taxon>
        <taxon>Pezizomycotina</taxon>
        <taxon>Dothideomycetes</taxon>
        <taxon>Dothideomycetes incertae sedis</taxon>
        <taxon>Botryosphaeriales</taxon>
        <taxon>Aplosporellaceae</taxon>
        <taxon>Aplosporella</taxon>
    </lineage>
</organism>
<dbReference type="PANTHER" id="PTHR31001">
    <property type="entry name" value="UNCHARACTERIZED TRANSCRIPTIONAL REGULATORY PROTEIN"/>
    <property type="match status" value="1"/>
</dbReference>
<evidence type="ECO:0000256" key="2">
    <source>
        <dbReference type="ARBA" id="ARBA00022723"/>
    </source>
</evidence>